<evidence type="ECO:0000313" key="3">
    <source>
        <dbReference type="WBParaSite" id="TCLT_0000206001-mRNA-1"/>
    </source>
</evidence>
<dbReference type="WBParaSite" id="TCLT_0000206001-mRNA-1">
    <property type="protein sequence ID" value="TCLT_0000206001-mRNA-1"/>
    <property type="gene ID" value="TCLT_0000206001"/>
</dbReference>
<proteinExistence type="predicted"/>
<accession>A0A0N5CPC3</accession>
<keyword evidence="2" id="KW-1185">Reference proteome</keyword>
<protein>
    <submittedName>
        <fullName evidence="3">CUB domain-containing protein</fullName>
    </submittedName>
</protein>
<evidence type="ECO:0000313" key="2">
    <source>
        <dbReference type="Proteomes" id="UP000276776"/>
    </source>
</evidence>
<dbReference type="EMBL" id="UYYF01000350">
    <property type="protein sequence ID" value="VDM97809.1"/>
    <property type="molecule type" value="Genomic_DNA"/>
</dbReference>
<dbReference type="OrthoDB" id="10387218at2759"/>
<sequence length="229" mass="26646">PTNSVFGLNCYWGISYEYFHSSIFFKGETCKAANFCIKYHRFDLQESFLKFWIRTELPEKHSDYRNMKLILISRIENEHITDSLDSYRQYTFHLIFRFQQQSFTTKSCDYEGTCKTEDCTLGLVGAKYMGYVKGPLVKIWDCCCHTSLCNAAFDHLIPKFELIDDKENKIKADITNASQIQRIFAAFNILLTYIRSCQADTQCIAAKNTFFSKALFGISSKFAAKRRTQ</sequence>
<dbReference type="Proteomes" id="UP000276776">
    <property type="component" value="Unassembled WGS sequence"/>
</dbReference>
<reference evidence="1 2" key="2">
    <citation type="submission" date="2018-11" db="EMBL/GenBank/DDBJ databases">
        <authorList>
            <consortium name="Pathogen Informatics"/>
        </authorList>
    </citation>
    <scope>NUCLEOTIDE SEQUENCE [LARGE SCALE GENOMIC DNA]</scope>
</reference>
<organism evidence="3">
    <name type="scientific">Thelazia callipaeda</name>
    <name type="common">Oriental eyeworm</name>
    <name type="synonym">Parasitic nematode</name>
    <dbReference type="NCBI Taxonomy" id="103827"/>
    <lineage>
        <taxon>Eukaryota</taxon>
        <taxon>Metazoa</taxon>
        <taxon>Ecdysozoa</taxon>
        <taxon>Nematoda</taxon>
        <taxon>Chromadorea</taxon>
        <taxon>Rhabditida</taxon>
        <taxon>Spirurina</taxon>
        <taxon>Spiruromorpha</taxon>
        <taxon>Thelazioidea</taxon>
        <taxon>Thelaziidae</taxon>
        <taxon>Thelazia</taxon>
    </lineage>
</organism>
<evidence type="ECO:0000313" key="1">
    <source>
        <dbReference type="EMBL" id="VDM97809.1"/>
    </source>
</evidence>
<name>A0A0N5CPC3_THECL</name>
<reference evidence="3" key="1">
    <citation type="submission" date="2017-02" db="UniProtKB">
        <authorList>
            <consortium name="WormBaseParasite"/>
        </authorList>
    </citation>
    <scope>IDENTIFICATION</scope>
</reference>
<dbReference type="AlphaFoldDB" id="A0A0N5CPC3"/>
<gene>
    <name evidence="1" type="ORF">TCLT_LOCUS2061</name>
</gene>